<comment type="caution">
    <text evidence="4">The sequence shown here is derived from an EMBL/GenBank/DDBJ whole genome shotgun (WGS) entry which is preliminary data.</text>
</comment>
<dbReference type="PROSITE" id="PS50887">
    <property type="entry name" value="GGDEF"/>
    <property type="match status" value="1"/>
</dbReference>
<dbReference type="Gene3D" id="3.30.450.20">
    <property type="entry name" value="PAS domain"/>
    <property type="match status" value="1"/>
</dbReference>
<dbReference type="CDD" id="cd01949">
    <property type="entry name" value="GGDEF"/>
    <property type="match status" value="1"/>
</dbReference>
<dbReference type="InterPro" id="IPR000014">
    <property type="entry name" value="PAS"/>
</dbReference>
<evidence type="ECO:0000259" key="2">
    <source>
        <dbReference type="PROSITE" id="PS50883"/>
    </source>
</evidence>
<dbReference type="PROSITE" id="PS50112">
    <property type="entry name" value="PAS"/>
    <property type="match status" value="1"/>
</dbReference>
<dbReference type="OrthoDB" id="9814202at2"/>
<gene>
    <name evidence="4" type="ORF">DI396_07415</name>
</gene>
<dbReference type="InterPro" id="IPR052155">
    <property type="entry name" value="Biofilm_reg_signaling"/>
</dbReference>
<evidence type="ECO:0000259" key="3">
    <source>
        <dbReference type="PROSITE" id="PS50887"/>
    </source>
</evidence>
<dbReference type="AlphaFoldDB" id="A0A2V4MQV3"/>
<evidence type="ECO:0008006" key="6">
    <source>
        <dbReference type="Google" id="ProtNLM"/>
    </source>
</evidence>
<evidence type="ECO:0000313" key="5">
    <source>
        <dbReference type="Proteomes" id="UP000248012"/>
    </source>
</evidence>
<accession>A0A2V4MQV3</accession>
<dbReference type="CDD" id="cd00130">
    <property type="entry name" value="PAS"/>
    <property type="match status" value="1"/>
</dbReference>
<dbReference type="Gene3D" id="3.30.70.270">
    <property type="match status" value="1"/>
</dbReference>
<dbReference type="Proteomes" id="UP000248012">
    <property type="component" value="Unassembled WGS sequence"/>
</dbReference>
<feature type="domain" description="EAL" evidence="2">
    <location>
        <begin position="317"/>
        <end position="572"/>
    </location>
</feature>
<dbReference type="SUPFAM" id="SSF55785">
    <property type="entry name" value="PYP-like sensor domain (PAS domain)"/>
    <property type="match status" value="1"/>
</dbReference>
<dbReference type="InterPro" id="IPR035919">
    <property type="entry name" value="EAL_sf"/>
</dbReference>
<dbReference type="SMART" id="SM00052">
    <property type="entry name" value="EAL"/>
    <property type="match status" value="1"/>
</dbReference>
<dbReference type="NCBIfam" id="TIGR00229">
    <property type="entry name" value="sensory_box"/>
    <property type="match status" value="1"/>
</dbReference>
<proteinExistence type="predicted"/>
<dbReference type="Pfam" id="PF00563">
    <property type="entry name" value="EAL"/>
    <property type="match status" value="1"/>
</dbReference>
<dbReference type="NCBIfam" id="TIGR00254">
    <property type="entry name" value="GGDEF"/>
    <property type="match status" value="1"/>
</dbReference>
<dbReference type="InterPro" id="IPR000160">
    <property type="entry name" value="GGDEF_dom"/>
</dbReference>
<dbReference type="PROSITE" id="PS50883">
    <property type="entry name" value="EAL"/>
    <property type="match status" value="1"/>
</dbReference>
<sequence>MGANSNVTGPYSMMIAHARDGMVLQNLEGKILAVNPAYEAMFGYRADELIGRNPLEFAVPEDQRPDAETIAAFRYTPDSPIFDSYEMIENLRADGTRFWNQLSFGMIGAEETGSEPMVVVSCRDVSTQVSTELALRDAKTQIEYSANHDDLTGLSNRKRLLEFLNSDIISALMQRGSVGLLQIDLHNFKQINDTLGHEAGDAVLRQIATQLRGIAKGGNLACRIGGDEFVLVLLNVPAPEALMIAAKTLAGKFNEPLVWEDHPVHVSVKIGASMSSPDVDGDMLIQQAEQALYRAKAIGTEPVLLYTEELGRTLVLHQQQIADLRVALLEDQFVVYLQPQLNLRSGEVIGFEALIRWKHPTRGILVPGAFLSAAEQANILADIDYISMNHSLDALASLRRAGFADLKMSINVSGSILGDINYPNLLDWAIQSRDIPVESICVEILETTILENGDMDISNAVEKLSNMGIEVALDDFGTGYAGLAHMAKLKVDTIKLDRSMIMRLDRDPRNKTIIRAITELCADLGVNVVAEGVETQEQLDLLYQINCPVIQGYGLARPMPLADVEGWLRDFIASGNRLQMPERRESQLLRLKR</sequence>
<dbReference type="RefSeq" id="WP_110795559.1">
    <property type="nucleotide sequence ID" value="NZ_KZ826483.1"/>
</dbReference>
<dbReference type="InterPro" id="IPR029787">
    <property type="entry name" value="Nucleotide_cyclase"/>
</dbReference>
<protein>
    <recommendedName>
        <fullName evidence="6">PAS domain S-box-containing protein/diguanylate cyclase (GGDEF) domain-containing protein</fullName>
    </recommendedName>
</protein>
<reference evidence="4 5" key="1">
    <citation type="submission" date="2018-05" db="EMBL/GenBank/DDBJ databases">
        <title>Oceanovita maritima gen. nov., sp. nov., a marine bacterium in the family Rhodobacteraceae isolated from surface seawater of Lundu port Xiamen, China.</title>
        <authorList>
            <person name="Hetharua B.H."/>
            <person name="Min D."/>
            <person name="Liao H."/>
            <person name="Tian Y."/>
        </authorList>
    </citation>
    <scope>NUCLEOTIDE SEQUENCE [LARGE SCALE GENOMIC DNA]</scope>
    <source>
        <strain evidence="4 5">FSX-11</strain>
    </source>
</reference>
<dbReference type="InterPro" id="IPR035965">
    <property type="entry name" value="PAS-like_dom_sf"/>
</dbReference>
<dbReference type="InterPro" id="IPR043128">
    <property type="entry name" value="Rev_trsase/Diguanyl_cyclase"/>
</dbReference>
<evidence type="ECO:0000313" key="4">
    <source>
        <dbReference type="EMBL" id="PYC47909.1"/>
    </source>
</evidence>
<dbReference type="InterPro" id="IPR001633">
    <property type="entry name" value="EAL_dom"/>
</dbReference>
<dbReference type="Gene3D" id="3.20.20.450">
    <property type="entry name" value="EAL domain"/>
    <property type="match status" value="1"/>
</dbReference>
<name>A0A2V4MQV3_9RHOB</name>
<dbReference type="Pfam" id="PF00990">
    <property type="entry name" value="GGDEF"/>
    <property type="match status" value="1"/>
</dbReference>
<dbReference type="SUPFAM" id="SSF141868">
    <property type="entry name" value="EAL domain-like"/>
    <property type="match status" value="1"/>
</dbReference>
<organism evidence="4 5">
    <name type="scientific">Litorivita pollutaquae</name>
    <dbReference type="NCBI Taxonomy" id="2200892"/>
    <lineage>
        <taxon>Bacteria</taxon>
        <taxon>Pseudomonadati</taxon>
        <taxon>Pseudomonadota</taxon>
        <taxon>Alphaproteobacteria</taxon>
        <taxon>Rhodobacterales</taxon>
        <taxon>Paracoccaceae</taxon>
        <taxon>Litorivita</taxon>
    </lineage>
</organism>
<dbReference type="PANTHER" id="PTHR44757:SF2">
    <property type="entry name" value="BIOFILM ARCHITECTURE MAINTENANCE PROTEIN MBAA"/>
    <property type="match status" value="1"/>
</dbReference>
<dbReference type="SUPFAM" id="SSF55073">
    <property type="entry name" value="Nucleotide cyclase"/>
    <property type="match status" value="1"/>
</dbReference>
<keyword evidence="5" id="KW-1185">Reference proteome</keyword>
<dbReference type="Pfam" id="PF13426">
    <property type="entry name" value="PAS_9"/>
    <property type="match status" value="1"/>
</dbReference>
<dbReference type="PANTHER" id="PTHR44757">
    <property type="entry name" value="DIGUANYLATE CYCLASE DGCP"/>
    <property type="match status" value="1"/>
</dbReference>
<evidence type="ECO:0000259" key="1">
    <source>
        <dbReference type="PROSITE" id="PS50112"/>
    </source>
</evidence>
<dbReference type="SMART" id="SM00091">
    <property type="entry name" value="PAS"/>
    <property type="match status" value="1"/>
</dbReference>
<feature type="domain" description="GGDEF" evidence="3">
    <location>
        <begin position="176"/>
        <end position="308"/>
    </location>
</feature>
<dbReference type="EMBL" id="QFVT01000004">
    <property type="protein sequence ID" value="PYC47909.1"/>
    <property type="molecule type" value="Genomic_DNA"/>
</dbReference>
<dbReference type="CDD" id="cd01948">
    <property type="entry name" value="EAL"/>
    <property type="match status" value="1"/>
</dbReference>
<feature type="domain" description="PAS" evidence="1">
    <location>
        <begin position="7"/>
        <end position="63"/>
    </location>
</feature>
<dbReference type="SMART" id="SM00267">
    <property type="entry name" value="GGDEF"/>
    <property type="match status" value="1"/>
</dbReference>